<dbReference type="GO" id="GO:0071555">
    <property type="term" value="P:cell wall organization"/>
    <property type="evidence" value="ECO:0007669"/>
    <property type="project" value="InterPro"/>
</dbReference>
<dbReference type="PROSITE" id="PS50887">
    <property type="entry name" value="GGDEF"/>
    <property type="match status" value="1"/>
</dbReference>
<evidence type="ECO:0000256" key="3">
    <source>
        <dbReference type="ARBA" id="ARBA00022475"/>
    </source>
</evidence>
<keyword evidence="5 9" id="KW-1133">Transmembrane helix</keyword>
<dbReference type="GO" id="GO:0043709">
    <property type="term" value="P:cell adhesion involved in single-species biofilm formation"/>
    <property type="evidence" value="ECO:0007669"/>
    <property type="project" value="TreeGrafter"/>
</dbReference>
<evidence type="ECO:0000256" key="9">
    <source>
        <dbReference type="SAM" id="Phobius"/>
    </source>
</evidence>
<feature type="transmembrane region" description="Helical" evidence="9">
    <location>
        <begin position="135"/>
        <end position="158"/>
    </location>
</feature>
<dbReference type="SUPFAM" id="SSF55073">
    <property type="entry name" value="Nucleotide cyclase"/>
    <property type="match status" value="1"/>
</dbReference>
<keyword evidence="6 9" id="KW-0472">Membrane</keyword>
<dbReference type="InterPro" id="IPR043128">
    <property type="entry name" value="Rev_trsase/Diguanyl_cyclase"/>
</dbReference>
<proteinExistence type="predicted"/>
<evidence type="ECO:0000313" key="12">
    <source>
        <dbReference type="Proteomes" id="UP000678281"/>
    </source>
</evidence>
<keyword evidence="11" id="KW-0808">Transferase</keyword>
<keyword evidence="4 9" id="KW-0812">Transmembrane</keyword>
<dbReference type="AlphaFoldDB" id="A0A942I6Z6"/>
<dbReference type="Gene3D" id="3.30.70.270">
    <property type="match status" value="1"/>
</dbReference>
<comment type="catalytic activity">
    <reaction evidence="7">
        <text>2 GTP = 3',3'-c-di-GMP + 2 diphosphate</text>
        <dbReference type="Rhea" id="RHEA:24898"/>
        <dbReference type="ChEBI" id="CHEBI:33019"/>
        <dbReference type="ChEBI" id="CHEBI:37565"/>
        <dbReference type="ChEBI" id="CHEBI:58805"/>
        <dbReference type="EC" id="2.7.7.65"/>
    </reaction>
</comment>
<dbReference type="SMART" id="SM00267">
    <property type="entry name" value="GGDEF"/>
    <property type="match status" value="1"/>
</dbReference>
<feature type="region of interest" description="Disordered" evidence="8">
    <location>
        <begin position="372"/>
        <end position="393"/>
    </location>
</feature>
<evidence type="ECO:0000313" key="11">
    <source>
        <dbReference type="EMBL" id="MBS3850087.1"/>
    </source>
</evidence>
<evidence type="ECO:0000256" key="2">
    <source>
        <dbReference type="ARBA" id="ARBA00012528"/>
    </source>
</evidence>
<dbReference type="EC" id="2.7.7.65" evidence="2"/>
<keyword evidence="11" id="KW-0548">Nucleotidyltransferase</keyword>
<feature type="compositionally biased region" description="Basic and acidic residues" evidence="8">
    <location>
        <begin position="380"/>
        <end position="393"/>
    </location>
</feature>
<dbReference type="PANTHER" id="PTHR45138">
    <property type="entry name" value="REGULATORY COMPONENTS OF SENSORY TRANSDUCTION SYSTEM"/>
    <property type="match status" value="1"/>
</dbReference>
<dbReference type="PANTHER" id="PTHR45138:SF9">
    <property type="entry name" value="DIGUANYLATE CYCLASE DGCM-RELATED"/>
    <property type="match status" value="1"/>
</dbReference>
<feature type="transmembrane region" description="Helical" evidence="9">
    <location>
        <begin position="39"/>
        <end position="59"/>
    </location>
</feature>
<name>A0A942I6Z6_9HYPH</name>
<dbReference type="Proteomes" id="UP000678281">
    <property type="component" value="Unassembled WGS sequence"/>
</dbReference>
<accession>A0A942I6Z6</accession>
<evidence type="ECO:0000256" key="6">
    <source>
        <dbReference type="ARBA" id="ARBA00023136"/>
    </source>
</evidence>
<dbReference type="RefSeq" id="WP_212659729.1">
    <property type="nucleotide sequence ID" value="NZ_JAGXTP010000003.1"/>
</dbReference>
<sequence>MFAQAMFIALTQSISLLALMAIAFGVVERQAWPRTVRSVVQGAIFGIGAVAAIMAPAHIGSGVMVDARGIIIGFAAAFGGWPAAVLAIVIGAGYRLWLGGMGAVPGAVGIVMAGVLGLSWRYFLRPKASVQPRHLVVLGLVVSCYLLTGIAMGYASIWGLVSVIGPYMVSTSVAGAVLLGLFVERELRQIKREEQWKLRALTDPLTALPNRRGFERGMSGLRTSDKEAALIAIDLDHFKRVNDTYGHAAGDYVLQKVALVLRGSLRNRDLLSRLGGEELAVLLPETDLELAQLISERLRRAIENVEILWEGTSISITASFGVAVAQGTLPMDEMFQQADEALYAAKRGGRNRVVFATGDALVLPEAAMVGSAPQKPAKPFVERRRSNDEPHAA</sequence>
<feature type="transmembrane region" description="Helical" evidence="9">
    <location>
        <begin position="103"/>
        <end position="123"/>
    </location>
</feature>
<feature type="transmembrane region" description="Helical" evidence="9">
    <location>
        <begin position="71"/>
        <end position="97"/>
    </location>
</feature>
<dbReference type="InterPro" id="IPR050469">
    <property type="entry name" value="Diguanylate_Cyclase"/>
</dbReference>
<dbReference type="InterPro" id="IPR000160">
    <property type="entry name" value="GGDEF_dom"/>
</dbReference>
<comment type="subcellular location">
    <subcellularLocation>
        <location evidence="1">Cell membrane</location>
        <topology evidence="1">Multi-pass membrane protein</topology>
    </subcellularLocation>
</comment>
<dbReference type="GO" id="GO:0000155">
    <property type="term" value="F:phosphorelay sensor kinase activity"/>
    <property type="evidence" value="ECO:0007669"/>
    <property type="project" value="InterPro"/>
</dbReference>
<evidence type="ECO:0000256" key="7">
    <source>
        <dbReference type="ARBA" id="ARBA00034247"/>
    </source>
</evidence>
<gene>
    <name evidence="11" type="ORF">KD146_15410</name>
</gene>
<protein>
    <recommendedName>
        <fullName evidence="2">diguanylate cyclase</fullName>
        <ecNumber evidence="2">2.7.7.65</ecNumber>
    </recommendedName>
</protein>
<dbReference type="GO" id="GO:0052621">
    <property type="term" value="F:diguanylate cyclase activity"/>
    <property type="evidence" value="ECO:0007669"/>
    <property type="project" value="UniProtKB-EC"/>
</dbReference>
<dbReference type="CDD" id="cd01949">
    <property type="entry name" value="GGDEF"/>
    <property type="match status" value="1"/>
</dbReference>
<evidence type="ECO:0000256" key="8">
    <source>
        <dbReference type="SAM" id="MobiDB-lite"/>
    </source>
</evidence>
<dbReference type="InterPro" id="IPR029787">
    <property type="entry name" value="Nucleotide_cyclase"/>
</dbReference>
<feature type="transmembrane region" description="Helical" evidence="9">
    <location>
        <begin position="164"/>
        <end position="183"/>
    </location>
</feature>
<dbReference type="GO" id="GO:0005886">
    <property type="term" value="C:plasma membrane"/>
    <property type="evidence" value="ECO:0007669"/>
    <property type="project" value="UniProtKB-SubCell"/>
</dbReference>
<dbReference type="NCBIfam" id="TIGR00254">
    <property type="entry name" value="GGDEF"/>
    <property type="match status" value="1"/>
</dbReference>
<evidence type="ECO:0000256" key="1">
    <source>
        <dbReference type="ARBA" id="ARBA00004651"/>
    </source>
</evidence>
<dbReference type="Pfam" id="PF07694">
    <property type="entry name" value="5TM-5TMR_LYT"/>
    <property type="match status" value="1"/>
</dbReference>
<feature type="domain" description="GGDEF" evidence="10">
    <location>
        <begin position="226"/>
        <end position="358"/>
    </location>
</feature>
<dbReference type="Pfam" id="PF00990">
    <property type="entry name" value="GGDEF"/>
    <property type="match status" value="1"/>
</dbReference>
<dbReference type="FunFam" id="3.30.70.270:FF:000001">
    <property type="entry name" value="Diguanylate cyclase domain protein"/>
    <property type="match status" value="1"/>
</dbReference>
<evidence type="ECO:0000259" key="10">
    <source>
        <dbReference type="PROSITE" id="PS50887"/>
    </source>
</evidence>
<dbReference type="InterPro" id="IPR011620">
    <property type="entry name" value="Sig_transdc_His_kinase_LytS_TM"/>
</dbReference>
<comment type="caution">
    <text evidence="11">The sequence shown here is derived from an EMBL/GenBank/DDBJ whole genome shotgun (WGS) entry which is preliminary data.</text>
</comment>
<dbReference type="EMBL" id="JAGXTP010000003">
    <property type="protein sequence ID" value="MBS3850087.1"/>
    <property type="molecule type" value="Genomic_DNA"/>
</dbReference>
<dbReference type="GO" id="GO:1902201">
    <property type="term" value="P:negative regulation of bacterial-type flagellum-dependent cell motility"/>
    <property type="evidence" value="ECO:0007669"/>
    <property type="project" value="TreeGrafter"/>
</dbReference>
<organism evidence="11 12">
    <name type="scientific">Devosia litorisediminis</name>
    <dbReference type="NCBI Taxonomy" id="2829817"/>
    <lineage>
        <taxon>Bacteria</taxon>
        <taxon>Pseudomonadati</taxon>
        <taxon>Pseudomonadota</taxon>
        <taxon>Alphaproteobacteria</taxon>
        <taxon>Hyphomicrobiales</taxon>
        <taxon>Devosiaceae</taxon>
        <taxon>Devosia</taxon>
    </lineage>
</organism>
<keyword evidence="3" id="KW-1003">Cell membrane</keyword>
<reference evidence="11" key="1">
    <citation type="submission" date="2021-04" db="EMBL/GenBank/DDBJ databases">
        <title>Devosia litorisediminis sp. nov., isolated from a sand dune.</title>
        <authorList>
            <person name="Park S."/>
            <person name="Yoon J.-H."/>
        </authorList>
    </citation>
    <scope>NUCLEOTIDE SEQUENCE</scope>
    <source>
        <strain evidence="11">BSSL-BM10</strain>
    </source>
</reference>
<evidence type="ECO:0000256" key="5">
    <source>
        <dbReference type="ARBA" id="ARBA00022989"/>
    </source>
</evidence>
<evidence type="ECO:0000256" key="4">
    <source>
        <dbReference type="ARBA" id="ARBA00022692"/>
    </source>
</evidence>
<keyword evidence="12" id="KW-1185">Reference proteome</keyword>